<evidence type="ECO:0000256" key="1">
    <source>
        <dbReference type="ARBA" id="ARBA00001947"/>
    </source>
</evidence>
<keyword evidence="7" id="KW-0862">Zinc</keyword>
<keyword evidence="13" id="KW-1185">Reference proteome</keyword>
<name>A0A1L3GF93_SYNAC</name>
<proteinExistence type="inferred from homology"/>
<keyword evidence="10" id="KW-1283">Bacterial microcompartment</keyword>
<evidence type="ECO:0000256" key="2">
    <source>
        <dbReference type="ARBA" id="ARBA00007342"/>
    </source>
</evidence>
<comment type="catalytic activity">
    <reaction evidence="11">
        <text>propanoyl-CoA + phosphate = propanoyl phosphate + CoA</text>
        <dbReference type="Rhea" id="RHEA:28046"/>
        <dbReference type="ChEBI" id="CHEBI:43474"/>
        <dbReference type="ChEBI" id="CHEBI:57287"/>
        <dbReference type="ChEBI" id="CHEBI:57392"/>
        <dbReference type="ChEBI" id="CHEBI:58933"/>
        <dbReference type="EC" id="2.3.1.222"/>
    </reaction>
</comment>
<dbReference type="OrthoDB" id="9784365at2"/>
<dbReference type="GO" id="GO:0016747">
    <property type="term" value="F:acyltransferase activity, transferring groups other than amino-acyl groups"/>
    <property type="evidence" value="ECO:0007669"/>
    <property type="project" value="InterPro"/>
</dbReference>
<comment type="pathway">
    <text evidence="11">Polyol metabolism; 1,2-propanediol degradation.</text>
</comment>
<evidence type="ECO:0000256" key="11">
    <source>
        <dbReference type="PIRNR" id="PIRNR010130"/>
    </source>
</evidence>
<dbReference type="InterPro" id="IPR008300">
    <property type="entry name" value="PTAC"/>
</dbReference>
<comment type="subcellular location">
    <subcellularLocation>
        <location evidence="9">Bacterial microcompartment</location>
    </subcellularLocation>
</comment>
<evidence type="ECO:0000256" key="10">
    <source>
        <dbReference type="ARBA" id="ARBA00024446"/>
    </source>
</evidence>
<accession>A0A1L3GF93</accession>
<dbReference type="RefSeq" id="WP_072286335.1">
    <property type="nucleotide sequence ID" value="NZ_CP015455.1"/>
</dbReference>
<dbReference type="AlphaFoldDB" id="A0A1L3GF93"/>
<evidence type="ECO:0000256" key="3">
    <source>
        <dbReference type="ARBA" id="ARBA00012206"/>
    </source>
</evidence>
<evidence type="ECO:0000256" key="6">
    <source>
        <dbReference type="ARBA" id="ARBA00022723"/>
    </source>
</evidence>
<dbReference type="UniPathway" id="UPA00621"/>
<gene>
    <name evidence="12" type="ORF">A7E75_05195</name>
</gene>
<organism evidence="12 13">
    <name type="scientific">Syntrophotalea acetylenica</name>
    <name type="common">Pelobacter acetylenicus</name>
    <dbReference type="NCBI Taxonomy" id="29542"/>
    <lineage>
        <taxon>Bacteria</taxon>
        <taxon>Pseudomonadati</taxon>
        <taxon>Thermodesulfobacteriota</taxon>
        <taxon>Desulfuromonadia</taxon>
        <taxon>Desulfuromonadales</taxon>
        <taxon>Syntrophotaleaceae</taxon>
        <taxon>Syntrophotalea</taxon>
    </lineage>
</organism>
<evidence type="ECO:0000256" key="4">
    <source>
        <dbReference type="ARBA" id="ARBA00020837"/>
    </source>
</evidence>
<comment type="similarity">
    <text evidence="2 11">Belongs to the PduL family.</text>
</comment>
<dbReference type="PANTHER" id="PTHR39453">
    <property type="entry name" value="PHOSPHATE PROPANOYLTRANSFERASE"/>
    <property type="match status" value="1"/>
</dbReference>
<dbReference type="GO" id="GO:0031469">
    <property type="term" value="C:bacterial microcompartment"/>
    <property type="evidence" value="ECO:0007669"/>
    <property type="project" value="UniProtKB-SubCell"/>
</dbReference>
<evidence type="ECO:0000313" key="12">
    <source>
        <dbReference type="EMBL" id="APG24495.1"/>
    </source>
</evidence>
<dbReference type="PIRSF" id="PIRSF010130">
    <property type="entry name" value="PduL"/>
    <property type="match status" value="1"/>
</dbReference>
<dbReference type="KEGG" id="pace:A6070_13845"/>
<keyword evidence="5 11" id="KW-0808">Transferase</keyword>
<comment type="cofactor">
    <cofactor evidence="1">
        <name>Zn(2+)</name>
        <dbReference type="ChEBI" id="CHEBI:29105"/>
    </cofactor>
</comment>
<reference evidence="12 13" key="1">
    <citation type="journal article" date="2017" name="Genome Announc.">
        <title>Complete Genome Sequences of Two Acetylene-Fermenting Pelobacter acetylenicus Strains.</title>
        <authorList>
            <person name="Sutton J.M."/>
            <person name="Baesman S.M."/>
            <person name="Fierst J.L."/>
            <person name="Poret-Peterson A.T."/>
            <person name="Oremland R.S."/>
            <person name="Dunlap D.S."/>
            <person name="Akob D.M."/>
        </authorList>
    </citation>
    <scope>NUCLEOTIDE SEQUENCE [LARGE SCALE GENOMIC DNA]</scope>
    <source>
        <strain evidence="12 13">DSM 3247</strain>
    </source>
</reference>
<evidence type="ECO:0000313" key="13">
    <source>
        <dbReference type="Proteomes" id="UP000182264"/>
    </source>
</evidence>
<dbReference type="GO" id="GO:0046872">
    <property type="term" value="F:metal ion binding"/>
    <property type="evidence" value="ECO:0007669"/>
    <property type="project" value="UniProtKB-KW"/>
</dbReference>
<dbReference type="Pfam" id="PF06130">
    <property type="entry name" value="PTAC"/>
    <property type="match status" value="1"/>
</dbReference>
<sequence>MNKELRIPISASMRHVHLCRQDVEALFGAGHQLTPAKALSQPGQFACEETVTICGPKGCIERVRVLGPERQETQLEISRTDEFKLGVDAPIRASGKIEDTPGIRLEGPQGVVELKRGVIQAARHIHMTPADAERLGVEDRQWVMVRVGGKRGIIFDDVLVRVKESYALDMHLDTDEANAADLGPGAWGVLIKNPTRVAPDPDD</sequence>
<dbReference type="EMBL" id="CP015518">
    <property type="protein sequence ID" value="APG24495.1"/>
    <property type="molecule type" value="Genomic_DNA"/>
</dbReference>
<evidence type="ECO:0000256" key="8">
    <source>
        <dbReference type="ARBA" id="ARBA00023315"/>
    </source>
</evidence>
<dbReference type="NCBIfam" id="NF011652">
    <property type="entry name" value="PRK15070.1"/>
    <property type="match status" value="1"/>
</dbReference>
<keyword evidence="6" id="KW-0479">Metal-binding</keyword>
<dbReference type="GO" id="GO:0051144">
    <property type="term" value="P:1,2-propanediol catabolic process"/>
    <property type="evidence" value="ECO:0007669"/>
    <property type="project" value="UniProtKB-UniPathway"/>
</dbReference>
<dbReference type="Proteomes" id="UP000182264">
    <property type="component" value="Chromosome"/>
</dbReference>
<dbReference type="EC" id="2.3.1.222" evidence="3 11"/>
<evidence type="ECO:0000256" key="9">
    <source>
        <dbReference type="ARBA" id="ARBA00024322"/>
    </source>
</evidence>
<keyword evidence="8 11" id="KW-0012">Acyltransferase</keyword>
<comment type="function">
    <text evidence="11">Involved in 1,2-propanediol (1,2-PD) degradation by catalyzing the conversion of propanoyl-CoA to propanoyl-phosphate.</text>
</comment>
<dbReference type="STRING" id="29542.A6070_13845"/>
<dbReference type="PANTHER" id="PTHR39453:SF1">
    <property type="entry name" value="PHOSPHATE PROPANOYLTRANSFERASE"/>
    <property type="match status" value="1"/>
</dbReference>
<evidence type="ECO:0000256" key="5">
    <source>
        <dbReference type="ARBA" id="ARBA00022679"/>
    </source>
</evidence>
<protein>
    <recommendedName>
        <fullName evidence="4 11">Phosphate propanoyltransferase</fullName>
        <ecNumber evidence="3 11">2.3.1.222</ecNumber>
    </recommendedName>
</protein>
<evidence type="ECO:0000256" key="7">
    <source>
        <dbReference type="ARBA" id="ARBA00022833"/>
    </source>
</evidence>